<organism evidence="1">
    <name type="scientific">Siphoviridae sp. ct5TL29</name>
    <dbReference type="NCBI Taxonomy" id="2825336"/>
    <lineage>
        <taxon>Viruses</taxon>
        <taxon>Duplodnaviria</taxon>
        <taxon>Heunggongvirae</taxon>
        <taxon>Uroviricota</taxon>
        <taxon>Caudoviricetes</taxon>
    </lineage>
</organism>
<accession>A0A8S5PCN9</accession>
<proteinExistence type="predicted"/>
<reference evidence="1" key="1">
    <citation type="journal article" date="2021" name="Proc. Natl. Acad. Sci. U.S.A.">
        <title>A Catalog of Tens of Thousands of Viruses from Human Metagenomes Reveals Hidden Associations with Chronic Diseases.</title>
        <authorList>
            <person name="Tisza M.J."/>
            <person name="Buck C.B."/>
        </authorList>
    </citation>
    <scope>NUCLEOTIDE SEQUENCE</scope>
    <source>
        <strain evidence="1">Ct5TL29</strain>
    </source>
</reference>
<protein>
    <submittedName>
        <fullName evidence="1">Uncharacterized protein</fullName>
    </submittedName>
</protein>
<evidence type="ECO:0000313" key="1">
    <source>
        <dbReference type="EMBL" id="DAE04943.1"/>
    </source>
</evidence>
<sequence>MSPPVYPQTTNNNTKKLSYFCEKAFKPPLKLCIIRFDNLRFIIPY</sequence>
<dbReference type="EMBL" id="BK015398">
    <property type="protein sequence ID" value="DAE04943.1"/>
    <property type="molecule type" value="Genomic_DNA"/>
</dbReference>
<name>A0A8S5PCN9_9CAUD</name>